<gene>
    <name evidence="3" type="ORF">CCO03_19120</name>
</gene>
<dbReference type="Gene3D" id="3.30.300.30">
    <property type="match status" value="1"/>
</dbReference>
<sequence length="569" mass="61148">MATPVTRQEAIAALTAPGMPYALEELTALGRKVRVFSKAPASLRVLYEETATDLPFLVYQDERMTFAEAWRAASRVGHVLVHGCGVRPGDRVAIAMRNYPEWVLAFCAITSIGAVAVAMNGHWQADELLYGLQDSGATVVLADAERLARLTQPQVRAALPQLQCLAVRTPELPAGVRALQALTDAVGEVSMPPASIAPDDHATILYTSGSTGHPKGVVSTHRNILSALLSWELDRAVAERVAGLEPPAVPPPQPGTLLAVPLFHVSGLHASYLVGYRMQRRMVAMYRWDAEQAAELIARERLTSVNAPAAMTGDLVRVARQNRLSLDTLVTVGGGGAPRAPEQVRQIGASFGHALPNTGWGMTETNAIGTGIGGEDYLALPASSGRCALVLELRIVDETGQTLPAGQRGELLVRGTSVFPGYWNRPEANARSFVDGDWFRTGDVAYIDDEGFLFIVDRIKDLIIRGGENIGCGQVEAALLLHPDVHEAAVYAVPDERMGEEVGATVHGAPGLDVEALRAFLTQHLARFEIPRYIRVATEPLPRTPSGKILKRQIQQAALAEHQGQATSV</sequence>
<feature type="domain" description="AMP-binding enzyme C-terminal" evidence="2">
    <location>
        <begin position="474"/>
        <end position="548"/>
    </location>
</feature>
<evidence type="ECO:0000259" key="2">
    <source>
        <dbReference type="Pfam" id="PF13193"/>
    </source>
</evidence>
<dbReference type="GO" id="GO:0016878">
    <property type="term" value="F:acid-thiol ligase activity"/>
    <property type="evidence" value="ECO:0007669"/>
    <property type="project" value="UniProtKB-ARBA"/>
</dbReference>
<dbReference type="InterPro" id="IPR042099">
    <property type="entry name" value="ANL_N_sf"/>
</dbReference>
<dbReference type="RefSeq" id="WP_087283704.1">
    <property type="nucleotide sequence ID" value="NZ_CP021455.1"/>
</dbReference>
<keyword evidence="4" id="KW-1185">Reference proteome</keyword>
<feature type="domain" description="AMP-dependent synthetase/ligase" evidence="1">
    <location>
        <begin position="52"/>
        <end position="423"/>
    </location>
</feature>
<dbReference type="Pfam" id="PF00501">
    <property type="entry name" value="AMP-binding"/>
    <property type="match status" value="1"/>
</dbReference>
<proteinExistence type="predicted"/>
<dbReference type="EMBL" id="CP021455">
    <property type="protein sequence ID" value="ARU06490.1"/>
    <property type="molecule type" value="Genomic_DNA"/>
</dbReference>
<dbReference type="PANTHER" id="PTHR43767">
    <property type="entry name" value="LONG-CHAIN-FATTY-ACID--COA LIGASE"/>
    <property type="match status" value="1"/>
</dbReference>
<evidence type="ECO:0000313" key="3">
    <source>
        <dbReference type="EMBL" id="ARU06490.1"/>
    </source>
</evidence>
<dbReference type="Proteomes" id="UP000196138">
    <property type="component" value="Chromosome"/>
</dbReference>
<evidence type="ECO:0000259" key="1">
    <source>
        <dbReference type="Pfam" id="PF00501"/>
    </source>
</evidence>
<dbReference type="InterPro" id="IPR025110">
    <property type="entry name" value="AMP-bd_C"/>
</dbReference>
<reference evidence="3 4" key="1">
    <citation type="submission" date="2017-05" db="EMBL/GenBank/DDBJ databases">
        <authorList>
            <person name="Song R."/>
            <person name="Chenine A.L."/>
            <person name="Ruprecht R.M."/>
        </authorList>
    </citation>
    <scope>NUCLEOTIDE SEQUENCE [LARGE SCALE GENOMIC DNA]</scope>
    <source>
        <strain evidence="3 4">DSM 26136</strain>
    </source>
</reference>
<name>A0A1Y0ESV9_9BURK</name>
<evidence type="ECO:0000313" key="4">
    <source>
        <dbReference type="Proteomes" id="UP000196138"/>
    </source>
</evidence>
<dbReference type="InterPro" id="IPR045851">
    <property type="entry name" value="AMP-bd_C_sf"/>
</dbReference>
<keyword evidence="3" id="KW-0436">Ligase</keyword>
<protein>
    <submittedName>
        <fullName evidence="3">Fatty acid--CoA ligase</fullName>
    </submittedName>
</protein>
<dbReference type="KEGG" id="cser:CCO03_19120"/>
<dbReference type="Gene3D" id="3.40.50.12780">
    <property type="entry name" value="N-terminal domain of ligase-like"/>
    <property type="match status" value="1"/>
</dbReference>
<dbReference type="InterPro" id="IPR020845">
    <property type="entry name" value="AMP-binding_CS"/>
</dbReference>
<dbReference type="SUPFAM" id="SSF56801">
    <property type="entry name" value="Acetyl-CoA synthetase-like"/>
    <property type="match status" value="1"/>
</dbReference>
<dbReference type="Pfam" id="PF13193">
    <property type="entry name" value="AMP-binding_C"/>
    <property type="match status" value="1"/>
</dbReference>
<dbReference type="InterPro" id="IPR000873">
    <property type="entry name" value="AMP-dep_synth/lig_dom"/>
</dbReference>
<accession>A0A1Y0ESV9</accession>
<organism evidence="3 4">
    <name type="scientific">Comamonas serinivorans</name>
    <dbReference type="NCBI Taxonomy" id="1082851"/>
    <lineage>
        <taxon>Bacteria</taxon>
        <taxon>Pseudomonadati</taxon>
        <taxon>Pseudomonadota</taxon>
        <taxon>Betaproteobacteria</taxon>
        <taxon>Burkholderiales</taxon>
        <taxon>Comamonadaceae</taxon>
        <taxon>Comamonas</taxon>
    </lineage>
</organism>
<dbReference type="PROSITE" id="PS00455">
    <property type="entry name" value="AMP_BINDING"/>
    <property type="match status" value="1"/>
</dbReference>
<dbReference type="AlphaFoldDB" id="A0A1Y0ESV9"/>
<dbReference type="OrthoDB" id="9766486at2"/>
<dbReference type="PANTHER" id="PTHR43767:SF1">
    <property type="entry name" value="NONRIBOSOMAL PEPTIDE SYNTHASE PES1 (EUROFUNG)-RELATED"/>
    <property type="match status" value="1"/>
</dbReference>
<dbReference type="InterPro" id="IPR050237">
    <property type="entry name" value="ATP-dep_AMP-bd_enzyme"/>
</dbReference>